<keyword evidence="3 5" id="KW-0238">DNA-binding</keyword>
<name>A0ABP8KMA4_9MICO</name>
<dbReference type="Gene3D" id="1.10.10.10">
    <property type="entry name" value="Winged helix-like DNA-binding domain superfamily/Winged helix DNA-binding domain"/>
    <property type="match status" value="1"/>
</dbReference>
<dbReference type="Gene3D" id="1.25.40.10">
    <property type="entry name" value="Tetratricopeptide repeat domain"/>
    <property type="match status" value="1"/>
</dbReference>
<evidence type="ECO:0000313" key="8">
    <source>
        <dbReference type="Proteomes" id="UP001500945"/>
    </source>
</evidence>
<keyword evidence="4" id="KW-0804">Transcription</keyword>
<dbReference type="Pfam" id="PF00486">
    <property type="entry name" value="Trans_reg_C"/>
    <property type="match status" value="1"/>
</dbReference>
<evidence type="ECO:0000256" key="1">
    <source>
        <dbReference type="ARBA" id="ARBA00005820"/>
    </source>
</evidence>
<comment type="similarity">
    <text evidence="1">Belongs to the AfsR/DnrI/RedD regulatory family.</text>
</comment>
<organism evidence="7 8">
    <name type="scientific">Fodinibacter luteus</name>
    <dbReference type="NCBI Taxonomy" id="552064"/>
    <lineage>
        <taxon>Bacteria</taxon>
        <taxon>Bacillati</taxon>
        <taxon>Actinomycetota</taxon>
        <taxon>Actinomycetes</taxon>
        <taxon>Micrococcales</taxon>
        <taxon>Intrasporangiaceae</taxon>
        <taxon>Fodinibacter (ex Wang et al. 2009)</taxon>
    </lineage>
</organism>
<evidence type="ECO:0000259" key="6">
    <source>
        <dbReference type="PROSITE" id="PS51755"/>
    </source>
</evidence>
<accession>A0ABP8KMA4</accession>
<dbReference type="InterPro" id="IPR005158">
    <property type="entry name" value="BTAD"/>
</dbReference>
<dbReference type="SMART" id="SM00862">
    <property type="entry name" value="Trans_reg_C"/>
    <property type="match status" value="1"/>
</dbReference>
<dbReference type="PANTHER" id="PTHR35807:SF1">
    <property type="entry name" value="TRANSCRIPTIONAL REGULATOR REDD"/>
    <property type="match status" value="1"/>
</dbReference>
<dbReference type="Pfam" id="PF03704">
    <property type="entry name" value="BTAD"/>
    <property type="match status" value="1"/>
</dbReference>
<feature type="domain" description="OmpR/PhoB-type" evidence="6">
    <location>
        <begin position="1"/>
        <end position="99"/>
    </location>
</feature>
<protein>
    <recommendedName>
        <fullName evidence="6">OmpR/PhoB-type domain-containing protein</fullName>
    </recommendedName>
</protein>
<evidence type="ECO:0000256" key="3">
    <source>
        <dbReference type="ARBA" id="ARBA00023125"/>
    </source>
</evidence>
<keyword evidence="8" id="KW-1185">Reference proteome</keyword>
<evidence type="ECO:0000256" key="2">
    <source>
        <dbReference type="ARBA" id="ARBA00023015"/>
    </source>
</evidence>
<dbReference type="RefSeq" id="WP_345207569.1">
    <property type="nucleotide sequence ID" value="NZ_BAABGM010000020.1"/>
</dbReference>
<dbReference type="Pfam" id="PF13191">
    <property type="entry name" value="AAA_16"/>
    <property type="match status" value="1"/>
</dbReference>
<dbReference type="InterPro" id="IPR051677">
    <property type="entry name" value="AfsR-DnrI-RedD_regulator"/>
</dbReference>
<dbReference type="InterPro" id="IPR001867">
    <property type="entry name" value="OmpR/PhoB-type_DNA-bd"/>
</dbReference>
<dbReference type="Proteomes" id="UP001500945">
    <property type="component" value="Unassembled WGS sequence"/>
</dbReference>
<comment type="caution">
    <text evidence="7">The sequence shown here is derived from an EMBL/GenBank/DDBJ whole genome shotgun (WGS) entry which is preliminary data.</text>
</comment>
<proteinExistence type="inferred from homology"/>
<dbReference type="SUPFAM" id="SSF46894">
    <property type="entry name" value="C-terminal effector domain of the bipartite response regulators"/>
    <property type="match status" value="1"/>
</dbReference>
<feature type="DNA-binding region" description="OmpR/PhoB-type" evidence="5">
    <location>
        <begin position="1"/>
        <end position="99"/>
    </location>
</feature>
<dbReference type="InterPro" id="IPR016032">
    <property type="entry name" value="Sig_transdc_resp-reg_C-effctor"/>
</dbReference>
<keyword evidence="2" id="KW-0805">Transcription regulation</keyword>
<dbReference type="SMART" id="SM01043">
    <property type="entry name" value="BTAD"/>
    <property type="match status" value="1"/>
</dbReference>
<gene>
    <name evidence="7" type="ORF">GCM10023168_30760</name>
</gene>
<dbReference type="SUPFAM" id="SSF48452">
    <property type="entry name" value="TPR-like"/>
    <property type="match status" value="1"/>
</dbReference>
<dbReference type="PROSITE" id="PS51755">
    <property type="entry name" value="OMPR_PHOB"/>
    <property type="match status" value="1"/>
</dbReference>
<evidence type="ECO:0000313" key="7">
    <source>
        <dbReference type="EMBL" id="GAA4410746.1"/>
    </source>
</evidence>
<sequence length="1156" mass="122285">MDTDPPLLGVLGPLEVATADGSTAAVRGSKQRALLALLVLHRNRSVPASRLVAGLWGDDAPRGAEVTLRSHVSHLRRRLGEVVRGVSLTSGPSGYCLVVPVGGVDADRFEDGLGLAREALGLGRPHRAARLVREALRLWRGPPFPELEDVDPAVAEAARLEELRLGALEVLAAAELASGRHREVVADLEALVGEHPFRERFTAQLMVALYRSGRQAEALEAFAATRLRLADELGLDPGPELEELSHRVLRQDPLLLGDSGGVSPSTAAAPAVAQPAARPPDAVFAALARSALVGRTTELARLVAAWEGAGRGERRVVLVSGVAGIGKSHLAAHLARRVRDDGRPVLLGRCDTARVPYEPVAEALRSSADAEAVVAAAPPAVAAELAALLDGPQDTGPGPVREAPGDGSEVTLYAAVTSVVARLAAPGPVLLVVENAERIDRASSLLLRHLLAHLSPGVLLLVCFRDPPGGRHAALLPLLGDPAPGVLGDRVELGPLDERELADLVRPTAPDVDRHAHRLWQHTGGNPLYAKELAHAVMRSGDADGPPWRLPPGIRDVVRHRLSSLSDAAGDVLPLAAVLGASVDVELLAQVAHRPEEQVVQTLDEAVAEGLLVESGSSWQGAYAFPDDLVREALVSTLTGFRLRALHLRAAEALIARPGRSGSAAIAGHLRAAGPAADPAVAARYSLAASGEARSVHAWDEAVEQAEAAVRLLAGEPPGARAEAALTAGMLRLRSGRGYREGVDLLEAALEDFLRAGDDASAGVVHSRLGGAYSLHHSVMDVPRALEHFSVAERLMPSPEQAYHLHRGRAQAAMLGLRTDLLSRSAERAEAVATMLGRRDLTVLPQWALGWAAFDEGHLALAGRRWNAAWDVAHELADPYLGWTPVNAAALASNAYLLDPEGARSWCRRGLGQPRFTVFADPHATVVDQLALATAAMGDLEGAHEVAAGLPEDAVARRMLLYLDGRWEEAEAAWSAAAAADEARGDLHDAALNHVWLASARLVLDDRDGARVALDRALALACDGPQVPTELVTRAALARLDARTDPARAARHLARCDGILAGGERWCGAAGQVELARAAVAAAGDEPERADDAYALAVAVFARHRLPWHEAAALESWARLADRRRMPAEAGERRHRAGELHARIGSAERWRRAGAP</sequence>
<evidence type="ECO:0000256" key="5">
    <source>
        <dbReference type="PROSITE-ProRule" id="PRU01091"/>
    </source>
</evidence>
<dbReference type="Gene3D" id="3.40.50.300">
    <property type="entry name" value="P-loop containing nucleotide triphosphate hydrolases"/>
    <property type="match status" value="1"/>
</dbReference>
<dbReference type="InterPro" id="IPR011990">
    <property type="entry name" value="TPR-like_helical_dom_sf"/>
</dbReference>
<dbReference type="CDD" id="cd15831">
    <property type="entry name" value="BTAD"/>
    <property type="match status" value="1"/>
</dbReference>
<dbReference type="SUPFAM" id="SSF52540">
    <property type="entry name" value="P-loop containing nucleoside triphosphate hydrolases"/>
    <property type="match status" value="1"/>
</dbReference>
<dbReference type="CDD" id="cd01983">
    <property type="entry name" value="SIMIBI"/>
    <property type="match status" value="1"/>
</dbReference>
<evidence type="ECO:0000256" key="4">
    <source>
        <dbReference type="ARBA" id="ARBA00023163"/>
    </source>
</evidence>
<dbReference type="PANTHER" id="PTHR35807">
    <property type="entry name" value="TRANSCRIPTIONAL REGULATOR REDD-RELATED"/>
    <property type="match status" value="1"/>
</dbReference>
<dbReference type="InterPro" id="IPR027417">
    <property type="entry name" value="P-loop_NTPase"/>
</dbReference>
<dbReference type="InterPro" id="IPR041664">
    <property type="entry name" value="AAA_16"/>
</dbReference>
<dbReference type="InterPro" id="IPR036388">
    <property type="entry name" value="WH-like_DNA-bd_sf"/>
</dbReference>
<reference evidence="8" key="1">
    <citation type="journal article" date="2019" name="Int. J. Syst. Evol. Microbiol.">
        <title>The Global Catalogue of Microorganisms (GCM) 10K type strain sequencing project: providing services to taxonomists for standard genome sequencing and annotation.</title>
        <authorList>
            <consortium name="The Broad Institute Genomics Platform"/>
            <consortium name="The Broad Institute Genome Sequencing Center for Infectious Disease"/>
            <person name="Wu L."/>
            <person name="Ma J."/>
        </authorList>
    </citation>
    <scope>NUCLEOTIDE SEQUENCE [LARGE SCALE GENOMIC DNA]</scope>
    <source>
        <strain evidence="8">JCM 17809</strain>
    </source>
</reference>
<dbReference type="EMBL" id="BAABGM010000020">
    <property type="protein sequence ID" value="GAA4410746.1"/>
    <property type="molecule type" value="Genomic_DNA"/>
</dbReference>